<evidence type="ECO:0000313" key="1">
    <source>
        <dbReference type="EMBL" id="KAJ8687711.1"/>
    </source>
</evidence>
<evidence type="ECO:0000313" key="2">
    <source>
        <dbReference type="Proteomes" id="UP001239111"/>
    </source>
</evidence>
<name>A0ACC2PW07_9HYME</name>
<proteinExistence type="predicted"/>
<accession>A0ACC2PW07</accession>
<organism evidence="1 2">
    <name type="scientific">Eretmocerus hayati</name>
    <dbReference type="NCBI Taxonomy" id="131215"/>
    <lineage>
        <taxon>Eukaryota</taxon>
        <taxon>Metazoa</taxon>
        <taxon>Ecdysozoa</taxon>
        <taxon>Arthropoda</taxon>
        <taxon>Hexapoda</taxon>
        <taxon>Insecta</taxon>
        <taxon>Pterygota</taxon>
        <taxon>Neoptera</taxon>
        <taxon>Endopterygota</taxon>
        <taxon>Hymenoptera</taxon>
        <taxon>Apocrita</taxon>
        <taxon>Proctotrupomorpha</taxon>
        <taxon>Chalcidoidea</taxon>
        <taxon>Aphelinidae</taxon>
        <taxon>Aphelininae</taxon>
        <taxon>Eretmocerus</taxon>
    </lineage>
</organism>
<dbReference type="EMBL" id="CM056741">
    <property type="protein sequence ID" value="KAJ8687711.1"/>
    <property type="molecule type" value="Genomic_DNA"/>
</dbReference>
<dbReference type="Proteomes" id="UP001239111">
    <property type="component" value="Chromosome 1"/>
</dbReference>
<sequence>MMLKTRRTLLGSSTAGPLLILFVHLLSGIGREPGVLGYGGGSSGSSIRDPIPPHGKCERISIPLCKDMPYNETIMPNLLNHQRQEDAGPEVHQFSPLVKLKCSPDLKFFLCAMYAPVCTILDKALPPCRSLCESARRGCERLMNNFGFYWPENMDCSKFPEHGGEVLCVGKNESSSSSSSQPNERPSGPTHHQPTPTSINVLDDTLHHPGLDRTSWANVPKLFTNGNLGLNPRNFGFVCPRQFQVPHGLGYSFKVGNKVELNCGAPCDEMFFSEKERNFSRLWVGIWASICAASCFFTFLTYLIDMDRFRYPERPIIFLSVCYLMVALTYVVGWTAGKSIACREPFPSHDMNTRMISTIAQGTKHEMCTLTFMFLYFFGMASSIWWVILTLTWFLAAGLKWGHEAIEAHSQYFHLIAWAVPAIKTVLILVMGKVEGDVLSGVCYVGLYNVETLGNFVLTPLCVYLVLGTAFLLAGFVSLFRIRTVMKHDGTKTDKLEKLMIRIGIFSVLYTVPALVVIACLFYEQSYFDDWMLTWNLEMCSRPGLQALYSIPCPVGNAARNLGSKPEFEIFMIKYLMTMIVGITSSFWVWSSKTIHSWKQFFRFLRGARTNVYV</sequence>
<gene>
    <name evidence="1" type="ORF">QAD02_023505</name>
</gene>
<reference evidence="1" key="1">
    <citation type="submission" date="2023-04" db="EMBL/GenBank/DDBJ databases">
        <title>A chromosome-level genome assembly of the parasitoid wasp Eretmocerus hayati.</title>
        <authorList>
            <person name="Zhong Y."/>
            <person name="Liu S."/>
            <person name="Liu Y."/>
        </authorList>
    </citation>
    <scope>NUCLEOTIDE SEQUENCE</scope>
    <source>
        <strain evidence="1">ZJU_SS_LIU_2023</strain>
    </source>
</reference>
<comment type="caution">
    <text evidence="1">The sequence shown here is derived from an EMBL/GenBank/DDBJ whole genome shotgun (WGS) entry which is preliminary data.</text>
</comment>
<protein>
    <submittedName>
        <fullName evidence="1">Uncharacterized protein</fullName>
    </submittedName>
</protein>
<keyword evidence="2" id="KW-1185">Reference proteome</keyword>